<name>A0A2N0QED2_9GLOM</name>
<protein>
    <submittedName>
        <fullName evidence="1">Uncharacterized protein</fullName>
    </submittedName>
</protein>
<dbReference type="VEuPathDB" id="FungiDB:RhiirFUN_025778"/>
<dbReference type="VEuPathDB" id="FungiDB:FUN_004435"/>
<accession>A0A2N0QED2</accession>
<evidence type="ECO:0000313" key="2">
    <source>
        <dbReference type="Proteomes" id="UP000232722"/>
    </source>
</evidence>
<dbReference type="VEuPathDB" id="FungiDB:RhiirA1_528418"/>
<sequence length="586" mass="67739">MLTKVLYERCGNLELNPTHFKQMIEKADPRLQGLFDKLVKALVPNNRSAYNKVEARKTIVSLCYIMAGMRNKFINDFKLEVRLYLSASGATRAAIDTMNSIGFSACYTTVNNFKRKIANEHPLNIRKFLSEHVNDYHDIHEKRRPDTVTLSTAKHMATCICKQVSGCAPIPIIFNNVSVHNLVNIDASNICFRLIWEYHGIFDIAYTNRKKQWLTNGQLATDTFDRIELLTVHCYDDAIAERKEEPLQMILDIDKNTGYLQNHIAPLVADWPGQLFVRKAITNLHKVDSQYSIPARINSFIPILGTLHVSLNSREHVLIVYYTFFQKLFHFVFAPLAFLSDIFYWQDTNHPFAEAVKLFLVNFNDYYVENMHSKIRSQTPVNSNIDNIIKQAYVIDERNHCELKDTFQKTKAYPYKPSLLNILAEKTSLFLLDYFQRIYKNCGKSKLCKSKKKIQCQLATLGKTVDTKCLPTGYSTNMPPLPDSCDHCRKKLDDGEVLICGHGYHFECYQMMEYGCRYCEEYYKREIYSNVNSFLDRLEKGPNVLTSDEQDETPIEENETVEEVEANGSQEVHAELLIALIHVNTW</sequence>
<dbReference type="VEuPathDB" id="FungiDB:FUN_003324"/>
<dbReference type="AlphaFoldDB" id="A0A2N0QED2"/>
<organism evidence="1 2">
    <name type="scientific">Rhizophagus irregularis</name>
    <dbReference type="NCBI Taxonomy" id="588596"/>
    <lineage>
        <taxon>Eukaryota</taxon>
        <taxon>Fungi</taxon>
        <taxon>Fungi incertae sedis</taxon>
        <taxon>Mucoromycota</taxon>
        <taxon>Glomeromycotina</taxon>
        <taxon>Glomeromycetes</taxon>
        <taxon>Glomerales</taxon>
        <taxon>Glomeraceae</taxon>
        <taxon>Rhizophagus</taxon>
    </lineage>
</organism>
<dbReference type="EMBL" id="LLXJ01000014">
    <property type="protein sequence ID" value="PKC17444.1"/>
    <property type="molecule type" value="Genomic_DNA"/>
</dbReference>
<comment type="caution">
    <text evidence="1">The sequence shown here is derived from an EMBL/GenBank/DDBJ whole genome shotgun (WGS) entry which is preliminary data.</text>
</comment>
<reference evidence="1 2" key="2">
    <citation type="submission" date="2017-09" db="EMBL/GenBank/DDBJ databases">
        <title>Extensive intraspecific genome diversity in a model arbuscular mycorrhizal fungus.</title>
        <authorList>
            <person name="Chen E.C."/>
            <person name="Morin E."/>
            <person name="Beaudet D."/>
            <person name="Noel J."/>
            <person name="Ndikumana S."/>
            <person name="Charron P."/>
            <person name="St-Onge C."/>
            <person name="Giorgi J."/>
            <person name="Grigoriev I.V."/>
            <person name="Roux C."/>
            <person name="Martin F.M."/>
            <person name="Corradi N."/>
        </authorList>
    </citation>
    <scope>NUCLEOTIDE SEQUENCE [LARGE SCALE GENOMIC DNA]</scope>
    <source>
        <strain evidence="1 2">A5</strain>
    </source>
</reference>
<gene>
    <name evidence="1" type="ORF">RhiirA5_492965</name>
</gene>
<reference evidence="1 2" key="1">
    <citation type="submission" date="2016-04" db="EMBL/GenBank/DDBJ databases">
        <title>Genome analyses suggest a sexual origin of heterokaryosis in a supposedly ancient asexual fungus.</title>
        <authorList>
            <person name="Ropars J."/>
            <person name="Sedzielewska K."/>
            <person name="Noel J."/>
            <person name="Charron P."/>
            <person name="Farinelli L."/>
            <person name="Marton T."/>
            <person name="Kruger M."/>
            <person name="Pelin A."/>
            <person name="Brachmann A."/>
            <person name="Corradi N."/>
        </authorList>
    </citation>
    <scope>NUCLEOTIDE SEQUENCE [LARGE SCALE GENOMIC DNA]</scope>
    <source>
        <strain evidence="1 2">A5</strain>
    </source>
</reference>
<dbReference type="Proteomes" id="UP000232722">
    <property type="component" value="Unassembled WGS sequence"/>
</dbReference>
<evidence type="ECO:0000313" key="1">
    <source>
        <dbReference type="EMBL" id="PKC17444.1"/>
    </source>
</evidence>
<proteinExistence type="predicted"/>